<feature type="transmembrane region" description="Helical" evidence="2">
    <location>
        <begin position="46"/>
        <end position="64"/>
    </location>
</feature>
<dbReference type="Gene3D" id="3.30.565.10">
    <property type="entry name" value="Histidine kinase-like ATPase, C-terminal domain"/>
    <property type="match status" value="1"/>
</dbReference>
<dbReference type="EMBL" id="CP053435">
    <property type="protein sequence ID" value="QJW89990.1"/>
    <property type="molecule type" value="Genomic_DNA"/>
</dbReference>
<dbReference type="InterPro" id="IPR050640">
    <property type="entry name" value="Bact_2-comp_sensor_kinase"/>
</dbReference>
<keyword evidence="5" id="KW-1185">Reference proteome</keyword>
<evidence type="ECO:0000259" key="3">
    <source>
        <dbReference type="Pfam" id="PF06580"/>
    </source>
</evidence>
<organism evidence="4 5">
    <name type="scientific">Spirosoma taeanense</name>
    <dbReference type="NCBI Taxonomy" id="2735870"/>
    <lineage>
        <taxon>Bacteria</taxon>
        <taxon>Pseudomonadati</taxon>
        <taxon>Bacteroidota</taxon>
        <taxon>Cytophagia</taxon>
        <taxon>Cytophagales</taxon>
        <taxon>Cytophagaceae</taxon>
        <taxon>Spirosoma</taxon>
    </lineage>
</organism>
<dbReference type="Pfam" id="PF06580">
    <property type="entry name" value="His_kinase"/>
    <property type="match status" value="1"/>
</dbReference>
<keyword evidence="2" id="KW-1133">Transmembrane helix</keyword>
<dbReference type="PANTHER" id="PTHR34220">
    <property type="entry name" value="SENSOR HISTIDINE KINASE YPDA"/>
    <property type="match status" value="1"/>
</dbReference>
<name>A0A6M5Y9P5_9BACT</name>
<dbReference type="InterPro" id="IPR036890">
    <property type="entry name" value="HATPase_C_sf"/>
</dbReference>
<dbReference type="PANTHER" id="PTHR34220:SF7">
    <property type="entry name" value="SENSOR HISTIDINE KINASE YPDA"/>
    <property type="match status" value="1"/>
</dbReference>
<feature type="domain" description="Signal transduction histidine kinase internal region" evidence="3">
    <location>
        <begin position="180"/>
        <end position="256"/>
    </location>
</feature>
<feature type="transmembrane region" description="Helical" evidence="2">
    <location>
        <begin position="73"/>
        <end position="94"/>
    </location>
</feature>
<dbReference type="SUPFAM" id="SSF55874">
    <property type="entry name" value="ATPase domain of HSP90 chaperone/DNA topoisomerase II/histidine kinase"/>
    <property type="match status" value="1"/>
</dbReference>
<feature type="transmembrane region" description="Helical" evidence="2">
    <location>
        <begin position="7"/>
        <end position="26"/>
    </location>
</feature>
<dbReference type="InterPro" id="IPR010559">
    <property type="entry name" value="Sig_transdc_His_kin_internal"/>
</dbReference>
<evidence type="ECO:0000256" key="1">
    <source>
        <dbReference type="SAM" id="MobiDB-lite"/>
    </source>
</evidence>
<keyword evidence="2" id="KW-0812">Transmembrane</keyword>
<dbReference type="AlphaFoldDB" id="A0A6M5Y9P5"/>
<evidence type="ECO:0000313" key="5">
    <source>
        <dbReference type="Proteomes" id="UP000502756"/>
    </source>
</evidence>
<dbReference type="RefSeq" id="WP_171739835.1">
    <property type="nucleotide sequence ID" value="NZ_CP053435.1"/>
</dbReference>
<dbReference type="GO" id="GO:0016020">
    <property type="term" value="C:membrane"/>
    <property type="evidence" value="ECO:0007669"/>
    <property type="project" value="InterPro"/>
</dbReference>
<sequence length="367" mass="41102">MSRNAALVVIHLLACLAFLALPYLFIEDGFSKLAELPVNPHEQRNLLSYLLTIAFFYVNFFWLIPQLYFGRKYVLYGLCVLGCFLLVQGTLTTINRHGIPFTNRPMQLPPPPQEAGPTGPPAGQLPQRPSARPDRAPVQPGLPPEISQTFFLFLAGLLLSLAIRINNRWRETERARLHTELSYLKAQINPHFLFNTLNSIYSLAIEQSPATADAIVQLSSFLRYVIAEGHQNRVALSHELAYIGHYIALQQLRLADTVPVQYTTEGNPGNLQIAPLLLISFIENAFKYGVSPQEPSRIDIRIELTGNRLYGYIFNRKVRVADSTAVGSGIGLSNANARLQLLYPGQHELRILDEPDSFTVELLLTLS</sequence>
<reference evidence="4 5" key="1">
    <citation type="submission" date="2020-05" db="EMBL/GenBank/DDBJ databases">
        <title>Genome sequencing of Spirosoma sp. TS118.</title>
        <authorList>
            <person name="Lee J.-H."/>
            <person name="Jeong S."/>
            <person name="Zhao L."/>
            <person name="Jung J.-H."/>
            <person name="Kim M.-K."/>
            <person name="Lim S."/>
        </authorList>
    </citation>
    <scope>NUCLEOTIDE SEQUENCE [LARGE SCALE GENOMIC DNA]</scope>
    <source>
        <strain evidence="4 5">TS118</strain>
    </source>
</reference>
<keyword evidence="4" id="KW-0418">Kinase</keyword>
<gene>
    <name evidence="4" type="ORF">HNV11_11700</name>
</gene>
<feature type="region of interest" description="Disordered" evidence="1">
    <location>
        <begin position="102"/>
        <end position="139"/>
    </location>
</feature>
<accession>A0A6M5Y9P5</accession>
<keyword evidence="4" id="KW-0808">Transferase</keyword>
<proteinExistence type="predicted"/>
<dbReference type="Proteomes" id="UP000502756">
    <property type="component" value="Chromosome"/>
</dbReference>
<feature type="compositionally biased region" description="Pro residues" evidence="1">
    <location>
        <begin position="107"/>
        <end position="120"/>
    </location>
</feature>
<evidence type="ECO:0000256" key="2">
    <source>
        <dbReference type="SAM" id="Phobius"/>
    </source>
</evidence>
<dbReference type="GO" id="GO:0000155">
    <property type="term" value="F:phosphorelay sensor kinase activity"/>
    <property type="evidence" value="ECO:0007669"/>
    <property type="project" value="InterPro"/>
</dbReference>
<feature type="transmembrane region" description="Helical" evidence="2">
    <location>
        <begin position="146"/>
        <end position="166"/>
    </location>
</feature>
<protein>
    <submittedName>
        <fullName evidence="4">Histidine kinase</fullName>
    </submittedName>
</protein>
<evidence type="ECO:0000313" key="4">
    <source>
        <dbReference type="EMBL" id="QJW89990.1"/>
    </source>
</evidence>
<keyword evidence="2" id="KW-0472">Membrane</keyword>
<dbReference type="KEGG" id="stae:HNV11_11700"/>